<accession>A4CIR4</accession>
<dbReference type="HAMAP" id="MF_00158">
    <property type="entry name" value="PanC"/>
    <property type="match status" value="1"/>
</dbReference>
<dbReference type="InterPro" id="IPR004821">
    <property type="entry name" value="Cyt_trans-like"/>
</dbReference>
<dbReference type="KEGG" id="rbi:RB2501_07970"/>
<evidence type="ECO:0000256" key="8">
    <source>
        <dbReference type="HAMAP-Rule" id="MF_00158"/>
    </source>
</evidence>
<dbReference type="Gene3D" id="3.30.1300.10">
    <property type="entry name" value="Pantoate-beta-alanine ligase, C-terminal domain"/>
    <property type="match status" value="1"/>
</dbReference>
<dbReference type="CDD" id="cd00560">
    <property type="entry name" value="PanC"/>
    <property type="match status" value="1"/>
</dbReference>
<feature type="binding site" evidence="8">
    <location>
        <begin position="186"/>
        <end position="189"/>
    </location>
    <ligand>
        <name>ATP</name>
        <dbReference type="ChEBI" id="CHEBI:30616"/>
    </ligand>
</feature>
<evidence type="ECO:0000256" key="2">
    <source>
        <dbReference type="ARBA" id="ARBA00009256"/>
    </source>
</evidence>
<dbReference type="EC" id="6.3.2.1" evidence="8"/>
<dbReference type="Pfam" id="PF02569">
    <property type="entry name" value="Pantoate_ligase"/>
    <property type="match status" value="1"/>
</dbReference>
<dbReference type="InterPro" id="IPR014729">
    <property type="entry name" value="Rossmann-like_a/b/a_fold"/>
</dbReference>
<evidence type="ECO:0000256" key="6">
    <source>
        <dbReference type="ARBA" id="ARBA00022840"/>
    </source>
</evidence>
<dbReference type="Gene3D" id="3.40.50.620">
    <property type="entry name" value="HUPs"/>
    <property type="match status" value="1"/>
</dbReference>
<comment type="subunit">
    <text evidence="8">Homodimer.</text>
</comment>
<dbReference type="GO" id="GO:0005524">
    <property type="term" value="F:ATP binding"/>
    <property type="evidence" value="ECO:0007669"/>
    <property type="project" value="UniProtKB-KW"/>
</dbReference>
<dbReference type="RefSeq" id="WP_015753578.1">
    <property type="nucleotide sequence ID" value="NC_013222.1"/>
</dbReference>
<dbReference type="eggNOG" id="COG0414">
    <property type="taxonomic scope" value="Bacteria"/>
</dbReference>
<dbReference type="PANTHER" id="PTHR21299">
    <property type="entry name" value="CYTIDYLATE KINASE/PANTOATE-BETA-ALANINE LIGASE"/>
    <property type="match status" value="1"/>
</dbReference>
<dbReference type="STRING" id="313596.RB2501_07970"/>
<comment type="subcellular location">
    <subcellularLocation>
        <location evidence="8">Cytoplasm</location>
    </subcellularLocation>
</comment>
<dbReference type="InterPro" id="IPR042176">
    <property type="entry name" value="Pantoate_ligase_C"/>
</dbReference>
<evidence type="ECO:0000256" key="7">
    <source>
        <dbReference type="ARBA" id="ARBA00048258"/>
    </source>
</evidence>
<evidence type="ECO:0000313" key="10">
    <source>
        <dbReference type="Proteomes" id="UP000009049"/>
    </source>
</evidence>
<dbReference type="InterPro" id="IPR003721">
    <property type="entry name" value="Pantoate_ligase"/>
</dbReference>
<dbReference type="HOGENOM" id="CLU_047148_0_0_10"/>
<feature type="binding site" evidence="8">
    <location>
        <begin position="149"/>
        <end position="152"/>
    </location>
    <ligand>
        <name>ATP</name>
        <dbReference type="ChEBI" id="CHEBI:30616"/>
    </ligand>
</feature>
<evidence type="ECO:0000313" key="9">
    <source>
        <dbReference type="EMBL" id="EAR16822.1"/>
    </source>
</evidence>
<feature type="binding site" evidence="8">
    <location>
        <position position="155"/>
    </location>
    <ligand>
        <name>(R)-pantoate</name>
        <dbReference type="ChEBI" id="CHEBI:15980"/>
    </ligand>
</feature>
<dbReference type="GO" id="GO:0015940">
    <property type="term" value="P:pantothenate biosynthetic process"/>
    <property type="evidence" value="ECO:0007669"/>
    <property type="project" value="UniProtKB-UniRule"/>
</dbReference>
<feature type="binding site" evidence="8">
    <location>
        <position position="61"/>
    </location>
    <ligand>
        <name>(R)-pantoate</name>
        <dbReference type="ChEBI" id="CHEBI:15980"/>
    </ligand>
</feature>
<feature type="active site" description="Proton donor" evidence="8">
    <location>
        <position position="37"/>
    </location>
</feature>
<dbReference type="NCBIfam" id="TIGR00018">
    <property type="entry name" value="panC"/>
    <property type="match status" value="1"/>
</dbReference>
<organism evidence="9 10">
    <name type="scientific">Robiginitalea biformata (strain ATCC BAA-864 / DSM 15991 / KCTC 12146 / HTCC2501)</name>
    <dbReference type="NCBI Taxonomy" id="313596"/>
    <lineage>
        <taxon>Bacteria</taxon>
        <taxon>Pseudomonadati</taxon>
        <taxon>Bacteroidota</taxon>
        <taxon>Flavobacteriia</taxon>
        <taxon>Flavobacteriales</taxon>
        <taxon>Flavobacteriaceae</taxon>
        <taxon>Robiginitalea</taxon>
    </lineage>
</organism>
<dbReference type="Proteomes" id="UP000009049">
    <property type="component" value="Chromosome"/>
</dbReference>
<comment type="function">
    <text evidence="8">Catalyzes the condensation of pantoate with beta-alanine in an ATP-dependent reaction via a pantoyl-adenylate intermediate.</text>
</comment>
<evidence type="ECO:0000256" key="4">
    <source>
        <dbReference type="ARBA" id="ARBA00022655"/>
    </source>
</evidence>
<feature type="binding site" evidence="8">
    <location>
        <begin position="30"/>
        <end position="37"/>
    </location>
    <ligand>
        <name>ATP</name>
        <dbReference type="ChEBI" id="CHEBI:30616"/>
    </ligand>
</feature>
<dbReference type="NCBIfam" id="TIGR00125">
    <property type="entry name" value="cyt_tran_rel"/>
    <property type="match status" value="1"/>
</dbReference>
<keyword evidence="10" id="KW-1185">Reference proteome</keyword>
<dbReference type="GO" id="GO:0004592">
    <property type="term" value="F:pantoate-beta-alanine ligase activity"/>
    <property type="evidence" value="ECO:0007669"/>
    <property type="project" value="UniProtKB-UniRule"/>
</dbReference>
<dbReference type="SUPFAM" id="SSF52374">
    <property type="entry name" value="Nucleotidylyl transferase"/>
    <property type="match status" value="1"/>
</dbReference>
<sequence>MKPLKTKSEIREFALSVRESGKTLGLVPTMGALHRGHLEIVRRALDENDVVIVSIFVNPTQFNNPEDLDKYPRTLESDLDKLRDISGDLHVFAPAVSEMYGDSVVSRKYNFRGLDQVMEGAFRDGHFDGVGTIVEALLRLISPHRAYFGEKDYQQLQVIRKLVESTRLPVEIIGCPIIREADGLAMSSRNGRLTKRLREEAAFIHKTLQEAKKRFGTKSALKVKQYVEEAFAAHPDFELEYIEIADARSLKPVQRKNRNKKYRAFLAAYLGGVRLIDNLALN</sequence>
<comment type="catalytic activity">
    <reaction evidence="7 8">
        <text>(R)-pantoate + beta-alanine + ATP = (R)-pantothenate + AMP + diphosphate + H(+)</text>
        <dbReference type="Rhea" id="RHEA:10912"/>
        <dbReference type="ChEBI" id="CHEBI:15378"/>
        <dbReference type="ChEBI" id="CHEBI:15980"/>
        <dbReference type="ChEBI" id="CHEBI:29032"/>
        <dbReference type="ChEBI" id="CHEBI:30616"/>
        <dbReference type="ChEBI" id="CHEBI:33019"/>
        <dbReference type="ChEBI" id="CHEBI:57966"/>
        <dbReference type="ChEBI" id="CHEBI:456215"/>
        <dbReference type="EC" id="6.3.2.1"/>
    </reaction>
</comment>
<dbReference type="PANTHER" id="PTHR21299:SF1">
    <property type="entry name" value="PANTOATE--BETA-ALANINE LIGASE"/>
    <property type="match status" value="1"/>
</dbReference>
<comment type="miscellaneous">
    <text evidence="8">The reaction proceeds by a bi uni uni bi ping pong mechanism.</text>
</comment>
<feature type="binding site" evidence="8">
    <location>
        <position position="178"/>
    </location>
    <ligand>
        <name>ATP</name>
        <dbReference type="ChEBI" id="CHEBI:30616"/>
    </ligand>
</feature>
<comment type="pathway">
    <text evidence="1 8">Cofactor biosynthesis; (R)-pantothenate biosynthesis; (R)-pantothenate from (R)-pantoate and beta-alanine: step 1/1.</text>
</comment>
<keyword evidence="8" id="KW-0963">Cytoplasm</keyword>
<evidence type="ECO:0000256" key="1">
    <source>
        <dbReference type="ARBA" id="ARBA00004990"/>
    </source>
</evidence>
<protein>
    <recommendedName>
        <fullName evidence="8">Pantothenate synthetase</fullName>
        <shortName evidence="8">PS</shortName>
        <ecNumber evidence="8">6.3.2.1</ecNumber>
    </recommendedName>
    <alternativeName>
        <fullName evidence="8">Pantoate--beta-alanine ligase</fullName>
    </alternativeName>
    <alternativeName>
        <fullName evidence="8">Pantoate-activating enzyme</fullName>
    </alternativeName>
</protein>
<evidence type="ECO:0000256" key="3">
    <source>
        <dbReference type="ARBA" id="ARBA00022598"/>
    </source>
</evidence>
<dbReference type="OrthoDB" id="9773087at2"/>
<evidence type="ECO:0000256" key="5">
    <source>
        <dbReference type="ARBA" id="ARBA00022741"/>
    </source>
</evidence>
<dbReference type="UniPathway" id="UPA00028">
    <property type="reaction ID" value="UER00005"/>
</dbReference>
<gene>
    <name evidence="8" type="primary">panC</name>
    <name evidence="9" type="ordered locus">RB2501_07970</name>
</gene>
<dbReference type="AlphaFoldDB" id="A4CIR4"/>
<dbReference type="EMBL" id="CP001712">
    <property type="protein sequence ID" value="EAR16822.1"/>
    <property type="molecule type" value="Genomic_DNA"/>
</dbReference>
<dbReference type="GO" id="GO:0005829">
    <property type="term" value="C:cytosol"/>
    <property type="evidence" value="ECO:0007669"/>
    <property type="project" value="TreeGrafter"/>
</dbReference>
<keyword evidence="4 8" id="KW-0566">Pantothenate biosynthesis</keyword>
<keyword evidence="5 8" id="KW-0547">Nucleotide-binding</keyword>
<proteinExistence type="inferred from homology"/>
<comment type="similarity">
    <text evidence="2 8">Belongs to the pantothenate synthetase family.</text>
</comment>
<name>A4CIR4_ROBBH</name>
<keyword evidence="3 8" id="KW-0436">Ligase</keyword>
<keyword evidence="6 8" id="KW-0067">ATP-binding</keyword>
<feature type="binding site" evidence="8">
    <location>
        <position position="61"/>
    </location>
    <ligand>
        <name>beta-alanine</name>
        <dbReference type="ChEBI" id="CHEBI:57966"/>
    </ligand>
</feature>
<reference evidence="9 10" key="1">
    <citation type="journal article" date="2009" name="J. Bacteriol.">
        <title>Complete genome sequence of Robiginitalea biformata HTCC2501.</title>
        <authorList>
            <person name="Oh H.M."/>
            <person name="Giovannoni S.J."/>
            <person name="Lee K."/>
            <person name="Ferriera S."/>
            <person name="Johnson J."/>
            <person name="Cho J.C."/>
        </authorList>
    </citation>
    <scope>NUCLEOTIDE SEQUENCE [LARGE SCALE GENOMIC DNA]</scope>
    <source>
        <strain evidence="10">ATCC BAA-864 / HTCC2501 / KCTC 12146</strain>
    </source>
</reference>